<dbReference type="EMBL" id="ACCL02000019">
    <property type="protein sequence ID" value="EET59400.1"/>
    <property type="molecule type" value="Genomic_DNA"/>
</dbReference>
<evidence type="ECO:0000313" key="4">
    <source>
        <dbReference type="EMBL" id="EET59400.1"/>
    </source>
</evidence>
<reference evidence="4" key="1">
    <citation type="submission" date="2009-07" db="EMBL/GenBank/DDBJ databases">
        <authorList>
            <person name="Weinstock G."/>
            <person name="Sodergren E."/>
            <person name="Clifton S."/>
            <person name="Fulton L."/>
            <person name="Fulton B."/>
            <person name="Courtney L."/>
            <person name="Fronick C."/>
            <person name="Harrison M."/>
            <person name="Strong C."/>
            <person name="Farmer C."/>
            <person name="Delahaunty K."/>
            <person name="Markovic C."/>
            <person name="Hall O."/>
            <person name="Minx P."/>
            <person name="Tomlinson C."/>
            <person name="Mitreva M."/>
            <person name="Nelson J."/>
            <person name="Hou S."/>
            <person name="Wollam A."/>
            <person name="Pepin K.H."/>
            <person name="Johnson M."/>
            <person name="Bhonagiri V."/>
            <person name="Nash W.E."/>
            <person name="Warren W."/>
            <person name="Chinwalla A."/>
            <person name="Mardis E.R."/>
            <person name="Wilson R.K."/>
        </authorList>
    </citation>
    <scope>NUCLEOTIDE SEQUENCE [LARGE SCALE GENOMIC DNA]</scope>
    <source>
        <strain evidence="4">DSM 14469</strain>
    </source>
</reference>
<dbReference type="OrthoDB" id="384703at2"/>
<keyword evidence="5" id="KW-1185">Reference proteome</keyword>
<dbReference type="PANTHER" id="PTHR43080:SF26">
    <property type="entry name" value="REGULATORY PROTEIN"/>
    <property type="match status" value="1"/>
</dbReference>
<organism evidence="4 5">
    <name type="scientific">Marvinbryantia formatexigens DSM 14469</name>
    <dbReference type="NCBI Taxonomy" id="478749"/>
    <lineage>
        <taxon>Bacteria</taxon>
        <taxon>Bacillati</taxon>
        <taxon>Bacillota</taxon>
        <taxon>Clostridia</taxon>
        <taxon>Lachnospirales</taxon>
        <taxon>Lachnospiraceae</taxon>
        <taxon>Marvinbryantia</taxon>
    </lineage>
</organism>
<dbReference type="InterPro" id="IPR000644">
    <property type="entry name" value="CBS_dom"/>
</dbReference>
<protein>
    <submittedName>
        <fullName evidence="4">CBS domain protein</fullName>
    </submittedName>
</protein>
<dbReference type="eggNOG" id="COG0517">
    <property type="taxonomic scope" value="Bacteria"/>
</dbReference>
<dbReference type="PANTHER" id="PTHR43080">
    <property type="entry name" value="CBS DOMAIN-CONTAINING PROTEIN CBSX3, MITOCHONDRIAL"/>
    <property type="match status" value="1"/>
</dbReference>
<comment type="caution">
    <text evidence="4">The sequence shown here is derived from an EMBL/GenBank/DDBJ whole genome shotgun (WGS) entry which is preliminary data.</text>
</comment>
<name>C6LJ80_9FIRM</name>
<dbReference type="RefSeq" id="WP_006863479.1">
    <property type="nucleotide sequence ID" value="NZ_ACCL02000019.1"/>
</dbReference>
<evidence type="ECO:0000256" key="2">
    <source>
        <dbReference type="PROSITE-ProRule" id="PRU00703"/>
    </source>
</evidence>
<dbReference type="AlphaFoldDB" id="C6LJ80"/>
<dbReference type="STRING" id="168384.SAMN05660368_00859"/>
<proteinExistence type="predicted"/>
<evidence type="ECO:0000256" key="1">
    <source>
        <dbReference type="ARBA" id="ARBA00023122"/>
    </source>
</evidence>
<evidence type="ECO:0000259" key="3">
    <source>
        <dbReference type="PROSITE" id="PS51371"/>
    </source>
</evidence>
<accession>C6LJ80</accession>
<dbReference type="SUPFAM" id="SSF54631">
    <property type="entry name" value="CBS-domain pair"/>
    <property type="match status" value="1"/>
</dbReference>
<dbReference type="InterPro" id="IPR046342">
    <property type="entry name" value="CBS_dom_sf"/>
</dbReference>
<sequence length="141" mass="16515">MNILFFLKPKSEVAYLYEDYSLRQALEKMEHYRYSAVPVINRSGHYIGTLTEGDLLWYIKKMRLGDLYEAEDIPLRSVERRWDNQPVNVQCNIEDLMLTSMNQNFVPVIDDNRTFIGIVTRRQIMQYICEGYMEATGSSAG</sequence>
<keyword evidence="1 2" id="KW-0129">CBS domain</keyword>
<dbReference type="SMART" id="SM00116">
    <property type="entry name" value="CBS"/>
    <property type="match status" value="1"/>
</dbReference>
<evidence type="ECO:0000313" key="5">
    <source>
        <dbReference type="Proteomes" id="UP000005561"/>
    </source>
</evidence>
<dbReference type="InterPro" id="IPR051257">
    <property type="entry name" value="Diverse_CBS-Domain"/>
</dbReference>
<feature type="domain" description="CBS" evidence="3">
    <location>
        <begin position="7"/>
        <end position="67"/>
    </location>
</feature>
<dbReference type="Gene3D" id="3.10.580.10">
    <property type="entry name" value="CBS-domain"/>
    <property type="match status" value="1"/>
</dbReference>
<dbReference type="Pfam" id="PF00571">
    <property type="entry name" value="CBS"/>
    <property type="match status" value="2"/>
</dbReference>
<dbReference type="PROSITE" id="PS51371">
    <property type="entry name" value="CBS"/>
    <property type="match status" value="1"/>
</dbReference>
<gene>
    <name evidence="4" type="ORF">BRYFOR_08715</name>
</gene>
<dbReference type="Proteomes" id="UP000005561">
    <property type="component" value="Unassembled WGS sequence"/>
</dbReference>
<dbReference type="CDD" id="cd09834">
    <property type="entry name" value="CBS_pair_bac"/>
    <property type="match status" value="1"/>
</dbReference>